<feature type="region of interest" description="Disordered" evidence="1">
    <location>
        <begin position="1"/>
        <end position="25"/>
    </location>
</feature>
<name>A0A7S2CTZ7_9STRA</name>
<dbReference type="InterPro" id="IPR000014">
    <property type="entry name" value="PAS"/>
</dbReference>
<dbReference type="CDD" id="cd00130">
    <property type="entry name" value="PAS"/>
    <property type="match status" value="1"/>
</dbReference>
<proteinExistence type="predicted"/>
<evidence type="ECO:0008006" key="3">
    <source>
        <dbReference type="Google" id="ProtNLM"/>
    </source>
</evidence>
<evidence type="ECO:0000313" key="2">
    <source>
        <dbReference type="EMBL" id="CAD9434667.1"/>
    </source>
</evidence>
<dbReference type="SUPFAM" id="SSF55785">
    <property type="entry name" value="PYP-like sensor domain (PAS domain)"/>
    <property type="match status" value="1"/>
</dbReference>
<feature type="region of interest" description="Disordered" evidence="1">
    <location>
        <begin position="190"/>
        <end position="258"/>
    </location>
</feature>
<reference evidence="2" key="1">
    <citation type="submission" date="2021-01" db="EMBL/GenBank/DDBJ databases">
        <authorList>
            <person name="Corre E."/>
            <person name="Pelletier E."/>
            <person name="Niang G."/>
            <person name="Scheremetjew M."/>
            <person name="Finn R."/>
            <person name="Kale V."/>
            <person name="Holt S."/>
            <person name="Cochrane G."/>
            <person name="Meng A."/>
            <person name="Brown T."/>
            <person name="Cohen L."/>
        </authorList>
    </citation>
    <scope>NUCLEOTIDE SEQUENCE</scope>
    <source>
        <strain evidence="2">RCC1693</strain>
    </source>
</reference>
<organism evidence="2">
    <name type="scientific">Florenciella parvula</name>
    <dbReference type="NCBI Taxonomy" id="236787"/>
    <lineage>
        <taxon>Eukaryota</taxon>
        <taxon>Sar</taxon>
        <taxon>Stramenopiles</taxon>
        <taxon>Ochrophyta</taxon>
        <taxon>Dictyochophyceae</taxon>
        <taxon>Florenciellales</taxon>
        <taxon>Florenciella</taxon>
    </lineage>
</organism>
<dbReference type="EMBL" id="HBGT01025466">
    <property type="protein sequence ID" value="CAD9434667.1"/>
    <property type="molecule type" value="Transcribed_RNA"/>
</dbReference>
<accession>A0A7S2CTZ7</accession>
<sequence length="258" mass="27829">MGAAADDGWGGQPRRMDQDTWASQPGGFGSGNVASAAVSQATGRLVSEHSYRLAFFDGCIPMAIATMDGCFVDGNKRFVEVTSYSKAELLKLTIFNLTAPHDLQDTFSRVSQMLRSTEDAPRFSTGAVMKHNIERGYLAISLVRDDLRRPIYFSVCIISPGAGEVDAPAVNMGTAAAVANLNAGLGPGGMSPNQSFSAPPGPGLTQSYNPAVGRHQQQPQQSRLLQQYQQPSQQLQQTQPDQSMMQQGYHQQQGPNFM</sequence>
<gene>
    <name evidence="2" type="ORF">FPAR1323_LOCUS13223</name>
</gene>
<dbReference type="Gene3D" id="3.30.450.20">
    <property type="entry name" value="PAS domain"/>
    <property type="match status" value="1"/>
</dbReference>
<evidence type="ECO:0000256" key="1">
    <source>
        <dbReference type="SAM" id="MobiDB-lite"/>
    </source>
</evidence>
<protein>
    <recommendedName>
        <fullName evidence="3">PAS domain-containing protein</fullName>
    </recommendedName>
</protein>
<dbReference type="AlphaFoldDB" id="A0A7S2CTZ7"/>
<dbReference type="InterPro" id="IPR035965">
    <property type="entry name" value="PAS-like_dom_sf"/>
</dbReference>
<dbReference type="NCBIfam" id="TIGR00229">
    <property type="entry name" value="sensory_box"/>
    <property type="match status" value="1"/>
</dbReference>
<feature type="compositionally biased region" description="Low complexity" evidence="1">
    <location>
        <begin position="216"/>
        <end position="258"/>
    </location>
</feature>